<evidence type="ECO:0000256" key="2">
    <source>
        <dbReference type="ARBA" id="ARBA00022946"/>
    </source>
</evidence>
<dbReference type="InterPro" id="IPR011990">
    <property type="entry name" value="TPR-like_helical_dom_sf"/>
</dbReference>
<dbReference type="InterPro" id="IPR002885">
    <property type="entry name" value="PPR_rpt"/>
</dbReference>
<dbReference type="Gene3D" id="1.25.40.10">
    <property type="entry name" value="Tetratricopeptide repeat domain"/>
    <property type="match status" value="3"/>
</dbReference>
<evidence type="ECO:0000256" key="1">
    <source>
        <dbReference type="ARBA" id="ARBA00022737"/>
    </source>
</evidence>
<organism evidence="5">
    <name type="scientific">Oryza glumipatula</name>
    <dbReference type="NCBI Taxonomy" id="40148"/>
    <lineage>
        <taxon>Eukaryota</taxon>
        <taxon>Viridiplantae</taxon>
        <taxon>Streptophyta</taxon>
        <taxon>Embryophyta</taxon>
        <taxon>Tracheophyta</taxon>
        <taxon>Spermatophyta</taxon>
        <taxon>Magnoliopsida</taxon>
        <taxon>Liliopsida</taxon>
        <taxon>Poales</taxon>
        <taxon>Poaceae</taxon>
        <taxon>BOP clade</taxon>
        <taxon>Oryzoideae</taxon>
        <taxon>Oryzeae</taxon>
        <taxon>Oryzinae</taxon>
        <taxon>Oryza</taxon>
    </lineage>
</organism>
<dbReference type="Gramene" id="OGLUM08G23270.2">
    <property type="protein sequence ID" value="OGLUM08G23270.2"/>
    <property type="gene ID" value="OGLUM08G23270"/>
</dbReference>
<dbReference type="FunFam" id="1.25.40.10:FF:000989">
    <property type="entry name" value="Pentatricopeptide repeat-containing protein At1g31430"/>
    <property type="match status" value="1"/>
</dbReference>
<evidence type="ECO:0000313" key="5">
    <source>
        <dbReference type="EnsemblPlants" id="OGLUM08G23270.2"/>
    </source>
</evidence>
<dbReference type="NCBIfam" id="TIGR00756">
    <property type="entry name" value="PPR"/>
    <property type="match status" value="4"/>
</dbReference>
<dbReference type="SUPFAM" id="SSF56019">
    <property type="entry name" value="The spindle assembly checkpoint protein mad2"/>
    <property type="match status" value="1"/>
</dbReference>
<reference evidence="5" key="1">
    <citation type="submission" date="2015-04" db="UniProtKB">
        <authorList>
            <consortium name="EnsemblPlants"/>
        </authorList>
    </citation>
    <scope>IDENTIFICATION</scope>
</reference>
<sequence>MCLSSRILNGKTRYFSTLRSSHTENKCILSVPVSSLSHHHLPILLSRATVSGLLLKLPLVHSVLRSLSLGPTPSLSISFLSLLRCFANMTLDNYSLNIAISAAARLPSVVGSQFHALSLKLSLASDTFVLNALINMYSSCNYPASARLVLDSAPQGASDVVSWNTIIAGYIRGGMPNKALQSFHQMAKEQVRLDEVTLLNVLVACARTGAMKVGRLCHALVVLNGFEINCYIGSSLVSMYAKCGMVEEARRVFNRMPERNVVCWTSMIAGCTQSGRFKEAVDLFRDMQIAGVKADDATIATVVSSCGQMGALDLGRYLHAYCDGHGLGKELSVKNSLIDMYSKCGDVNKAYQIFRGLTKRDVFTWTVMIMGFAMNGLCVEALDLFAQMEGEDKVMPNEVIFLGVLTACSHGGLVEQGYHHFHRMSKVYNLVPRIEHYGCMVDLLGRAKLLAEAEQFIKDMPVTPDVVVWRSLLFACRASGQVRLAEYAAERIEQLEPKRCGGHVLLSNVYATTSRWVDVNNVRTGMDNSRTSKKPGCSFIEVDGCIHEFFAGDESHFETEAINNTLFGINELLVAESFLTFKYALWLVDYANHRGIINRSAFERRRYMNVVVQKAVHPQLAGYIHSATSGLLPFIQKGLVERVVVIFYDKAHVPVEKFVFKLTVNQSYCSKVEEANLEFALRAFLIKLTVAEPLTRPLPSDGSWEITAYFQSLPPDGEKEAQLWIPTDTKQWMQPPQITPIKSMSCDPVKMQLYLEQPSPREPRDPPTEP</sequence>
<name>A0A0E0AY97_9ORYZ</name>
<dbReference type="eggNOG" id="KOG4197">
    <property type="taxonomic scope" value="Eukaryota"/>
</dbReference>
<dbReference type="InterPro" id="IPR036570">
    <property type="entry name" value="HORMA_dom_sf"/>
</dbReference>
<evidence type="ECO:0000256" key="3">
    <source>
        <dbReference type="PROSITE-ProRule" id="PRU00708"/>
    </source>
</evidence>
<feature type="repeat" description="PPR" evidence="3">
    <location>
        <begin position="159"/>
        <end position="193"/>
    </location>
</feature>
<protein>
    <recommendedName>
        <fullName evidence="4">HORMA domain-containing protein</fullName>
    </recommendedName>
</protein>
<dbReference type="GO" id="GO:0003723">
    <property type="term" value="F:RNA binding"/>
    <property type="evidence" value="ECO:0007669"/>
    <property type="project" value="InterPro"/>
</dbReference>
<dbReference type="STRING" id="40148.A0A0E0AY97"/>
<proteinExistence type="predicted"/>
<dbReference type="HOGENOM" id="CLU_002706_33_0_1"/>
<dbReference type="Pfam" id="PF20431">
    <property type="entry name" value="E_motif"/>
    <property type="match status" value="1"/>
</dbReference>
<feature type="domain" description="HORMA" evidence="4">
    <location>
        <begin position="573"/>
        <end position="755"/>
    </location>
</feature>
<dbReference type="eggNOG" id="KOG3186">
    <property type="taxonomic scope" value="Eukaryota"/>
</dbReference>
<dbReference type="Gene3D" id="3.30.900.10">
    <property type="entry name" value="HORMA domain"/>
    <property type="match status" value="1"/>
</dbReference>
<dbReference type="Pfam" id="PF01535">
    <property type="entry name" value="PPR"/>
    <property type="match status" value="3"/>
</dbReference>
<dbReference type="PROSITE" id="PS50815">
    <property type="entry name" value="HORMA"/>
    <property type="match status" value="1"/>
</dbReference>
<dbReference type="InterPro" id="IPR003511">
    <property type="entry name" value="HORMA_dom"/>
</dbReference>
<dbReference type="FunFam" id="1.25.40.10:FF:001943">
    <property type="entry name" value="Os08g0538800 protein"/>
    <property type="match status" value="1"/>
</dbReference>
<dbReference type="Pfam" id="PF13041">
    <property type="entry name" value="PPR_2"/>
    <property type="match status" value="2"/>
</dbReference>
<feature type="repeat" description="PPR" evidence="3">
    <location>
        <begin position="229"/>
        <end position="259"/>
    </location>
</feature>
<dbReference type="InterPro" id="IPR046848">
    <property type="entry name" value="E_motif"/>
</dbReference>
<evidence type="ECO:0000259" key="4">
    <source>
        <dbReference type="PROSITE" id="PS50815"/>
    </source>
</evidence>
<feature type="repeat" description="PPR" evidence="3">
    <location>
        <begin position="361"/>
        <end position="395"/>
    </location>
</feature>
<reference evidence="5" key="2">
    <citation type="submission" date="2018-05" db="EMBL/GenBank/DDBJ databases">
        <title>OgluRS3 (Oryza glumaepatula Reference Sequence Version 3).</title>
        <authorList>
            <person name="Zhang J."/>
            <person name="Kudrna D."/>
            <person name="Lee S."/>
            <person name="Talag J."/>
            <person name="Welchert J."/>
            <person name="Wing R.A."/>
        </authorList>
    </citation>
    <scope>NUCLEOTIDE SEQUENCE [LARGE SCALE GENOMIC DNA]</scope>
</reference>
<dbReference type="PROSITE" id="PS51375">
    <property type="entry name" value="PPR"/>
    <property type="match status" value="4"/>
</dbReference>
<dbReference type="GO" id="GO:0009451">
    <property type="term" value="P:RNA modification"/>
    <property type="evidence" value="ECO:0007669"/>
    <property type="project" value="InterPro"/>
</dbReference>
<keyword evidence="6" id="KW-1185">Reference proteome</keyword>
<keyword evidence="1" id="KW-0677">Repeat</keyword>
<dbReference type="EnsemblPlants" id="OGLUM08G23270.2">
    <property type="protein sequence ID" value="OGLUM08G23270.2"/>
    <property type="gene ID" value="OGLUM08G23270"/>
</dbReference>
<keyword evidence="2" id="KW-0809">Transit peptide</keyword>
<dbReference type="PANTHER" id="PTHR47926:SF345">
    <property type="entry name" value="(WILD MALAYSIAN BANANA) HYPOTHETICAL PROTEIN"/>
    <property type="match status" value="1"/>
</dbReference>
<dbReference type="Proteomes" id="UP000026961">
    <property type="component" value="Chromosome 8"/>
</dbReference>
<dbReference type="AlphaFoldDB" id="A0A0E0AY97"/>
<accession>A0A0E0AY97</accession>
<dbReference type="InterPro" id="IPR046960">
    <property type="entry name" value="PPR_At4g14850-like_plant"/>
</dbReference>
<evidence type="ECO:0000313" key="6">
    <source>
        <dbReference type="Proteomes" id="UP000026961"/>
    </source>
</evidence>
<feature type="repeat" description="PPR" evidence="3">
    <location>
        <begin position="260"/>
        <end position="294"/>
    </location>
</feature>
<dbReference type="PANTHER" id="PTHR47926">
    <property type="entry name" value="PENTATRICOPEPTIDE REPEAT-CONTAINING PROTEIN"/>
    <property type="match status" value="1"/>
</dbReference>